<protein>
    <submittedName>
        <fullName evidence="1">Mitochondrial Rho GTPase 1</fullName>
    </submittedName>
</protein>
<gene>
    <name evidence="1" type="ORF">LOK49_LG15G00128</name>
</gene>
<organism evidence="1 2">
    <name type="scientific">Camellia lanceoleosa</name>
    <dbReference type="NCBI Taxonomy" id="1840588"/>
    <lineage>
        <taxon>Eukaryota</taxon>
        <taxon>Viridiplantae</taxon>
        <taxon>Streptophyta</taxon>
        <taxon>Embryophyta</taxon>
        <taxon>Tracheophyta</taxon>
        <taxon>Spermatophyta</taxon>
        <taxon>Magnoliopsida</taxon>
        <taxon>eudicotyledons</taxon>
        <taxon>Gunneridae</taxon>
        <taxon>Pentapetalae</taxon>
        <taxon>asterids</taxon>
        <taxon>Ericales</taxon>
        <taxon>Theaceae</taxon>
        <taxon>Camellia</taxon>
    </lineage>
</organism>
<evidence type="ECO:0000313" key="1">
    <source>
        <dbReference type="EMBL" id="KAI7983411.1"/>
    </source>
</evidence>
<sequence>MHQWRTPPPLVALNIVVTGDHAPSKPSLIVTAAADTFPTNVPPLLPPTRLPDDKYPDRIPVTIVDTSSSKDK</sequence>
<evidence type="ECO:0000313" key="2">
    <source>
        <dbReference type="Proteomes" id="UP001060215"/>
    </source>
</evidence>
<dbReference type="EMBL" id="CM045768">
    <property type="protein sequence ID" value="KAI7983411.1"/>
    <property type="molecule type" value="Genomic_DNA"/>
</dbReference>
<keyword evidence="2" id="KW-1185">Reference proteome</keyword>
<dbReference type="Proteomes" id="UP001060215">
    <property type="component" value="Chromosome 11"/>
</dbReference>
<comment type="caution">
    <text evidence="1">The sequence shown here is derived from an EMBL/GenBank/DDBJ whole genome shotgun (WGS) entry which is preliminary data.</text>
</comment>
<proteinExistence type="predicted"/>
<name>A0ACC0F3V8_9ERIC</name>
<accession>A0ACC0F3V8</accession>
<reference evidence="1 2" key="1">
    <citation type="journal article" date="2022" name="Plant J.">
        <title>Chromosome-level genome of Camellia lanceoleosa provides a valuable resource for understanding genome evolution and self-incompatibility.</title>
        <authorList>
            <person name="Gong W."/>
            <person name="Xiao S."/>
            <person name="Wang L."/>
            <person name="Liao Z."/>
            <person name="Chang Y."/>
            <person name="Mo W."/>
            <person name="Hu G."/>
            <person name="Li W."/>
            <person name="Zhao G."/>
            <person name="Zhu H."/>
            <person name="Hu X."/>
            <person name="Ji K."/>
            <person name="Xiang X."/>
            <person name="Song Q."/>
            <person name="Yuan D."/>
            <person name="Jin S."/>
            <person name="Zhang L."/>
        </authorList>
    </citation>
    <scope>NUCLEOTIDE SEQUENCE [LARGE SCALE GENOMIC DNA]</scope>
    <source>
        <strain evidence="1">SQ_2022a</strain>
    </source>
</reference>